<dbReference type="AlphaFoldDB" id="A0A8S1F0P2"/>
<dbReference type="GO" id="GO:0005829">
    <property type="term" value="C:cytosol"/>
    <property type="evidence" value="ECO:0007669"/>
    <property type="project" value="TreeGrafter"/>
</dbReference>
<name>A0A8S1F0P2_9PELO</name>
<evidence type="ECO:0000256" key="2">
    <source>
        <dbReference type="ARBA" id="ARBA00008985"/>
    </source>
</evidence>
<dbReference type="EMBL" id="CADEPM010000006">
    <property type="protein sequence ID" value="CAB3407247.1"/>
    <property type="molecule type" value="Genomic_DNA"/>
</dbReference>
<proteinExistence type="inferred from homology"/>
<gene>
    <name evidence="11" type="ORF">CBOVIS_LOCUS9204</name>
</gene>
<evidence type="ECO:0000256" key="5">
    <source>
        <dbReference type="ARBA" id="ARBA00021247"/>
    </source>
</evidence>
<accession>A0A8S1F0P2</accession>
<dbReference type="Gene3D" id="3.10.620.10">
    <property type="entry name" value="Protein N-terminal glutamine amidohydrolase, alpha beta roll"/>
    <property type="match status" value="1"/>
</dbReference>
<dbReference type="InterPro" id="IPR039733">
    <property type="entry name" value="NTAQ1"/>
</dbReference>
<evidence type="ECO:0000256" key="9">
    <source>
        <dbReference type="RuleBase" id="RU367082"/>
    </source>
</evidence>
<dbReference type="GO" id="GO:0005634">
    <property type="term" value="C:nucleus"/>
    <property type="evidence" value="ECO:0007669"/>
    <property type="project" value="TreeGrafter"/>
</dbReference>
<evidence type="ECO:0000313" key="12">
    <source>
        <dbReference type="Proteomes" id="UP000494206"/>
    </source>
</evidence>
<dbReference type="PANTHER" id="PTHR13035">
    <property type="entry name" value="PROTEIN N-TERMINAL GLUTAMINE AMIDOHYDROLASE"/>
    <property type="match status" value="1"/>
</dbReference>
<dbReference type="OrthoDB" id="191192at2759"/>
<evidence type="ECO:0000259" key="10">
    <source>
        <dbReference type="Pfam" id="PF09764"/>
    </source>
</evidence>
<comment type="function">
    <text evidence="1 9">Mediates the side-chain deamidation of N-terminal glutamine residues to glutamate, an important step in N-end rule pathway of protein degradation. Conversion of the resulting N-terminal glutamine to glutamate renders the protein susceptible to arginylation, polyubiquitination and degradation as specified by the N-end rule. Does not act on substrates with internal or C-terminal glutamine and does not act on non-glutamine residues in any position.</text>
</comment>
<comment type="similarity">
    <text evidence="2 9">Belongs to the NTAQ1 family.</text>
</comment>
<evidence type="ECO:0000256" key="6">
    <source>
        <dbReference type="ARBA" id="ARBA00022801"/>
    </source>
</evidence>
<dbReference type="Pfam" id="PF09764">
    <property type="entry name" value="Nt_Gln_amidase"/>
    <property type="match status" value="1"/>
</dbReference>
<protein>
    <recommendedName>
        <fullName evidence="5 9">Protein N-terminal glutamine amidohydrolase</fullName>
        <ecNumber evidence="4 9">3.5.1.122</ecNumber>
    </recommendedName>
    <alternativeName>
        <fullName evidence="7 9">Protein NH2-terminal glutamine deamidase</fullName>
    </alternativeName>
</protein>
<evidence type="ECO:0000256" key="8">
    <source>
        <dbReference type="ARBA" id="ARBA00048768"/>
    </source>
</evidence>
<evidence type="ECO:0000313" key="11">
    <source>
        <dbReference type="EMBL" id="CAB3407247.1"/>
    </source>
</evidence>
<dbReference type="Proteomes" id="UP000494206">
    <property type="component" value="Unassembled WGS sequence"/>
</dbReference>
<dbReference type="GO" id="GO:0070773">
    <property type="term" value="F:protein-N-terminal glutamine amidohydrolase activity"/>
    <property type="evidence" value="ECO:0007669"/>
    <property type="project" value="UniProtKB-UniRule"/>
</dbReference>
<keyword evidence="12" id="KW-1185">Reference proteome</keyword>
<dbReference type="InterPro" id="IPR023128">
    <property type="entry name" value="Prot_N_Gln_amidohydro_ab_roll"/>
</dbReference>
<dbReference type="PANTHER" id="PTHR13035:SF0">
    <property type="entry name" value="PROTEIN N-TERMINAL GLUTAMINE AMIDOHYDROLASE"/>
    <property type="match status" value="1"/>
</dbReference>
<reference evidence="11 12" key="1">
    <citation type="submission" date="2020-04" db="EMBL/GenBank/DDBJ databases">
        <authorList>
            <person name="Laetsch R D."/>
            <person name="Stevens L."/>
            <person name="Kumar S."/>
            <person name="Blaxter L. M."/>
        </authorList>
    </citation>
    <scope>NUCLEOTIDE SEQUENCE [LARGE SCALE GENOMIC DNA]</scope>
</reference>
<evidence type="ECO:0000256" key="4">
    <source>
        <dbReference type="ARBA" id="ARBA00012718"/>
    </source>
</evidence>
<keyword evidence="6 9" id="KW-0378">Hydrolase</keyword>
<comment type="subunit">
    <text evidence="3 9">Monomer.</text>
</comment>
<evidence type="ECO:0000256" key="1">
    <source>
        <dbReference type="ARBA" id="ARBA00003923"/>
    </source>
</evidence>
<feature type="domain" description="Protein N-terminal glutamine amidohydrolase alpha beta roll" evidence="10">
    <location>
        <begin position="11"/>
        <end position="184"/>
    </location>
</feature>
<organism evidence="11 12">
    <name type="scientific">Caenorhabditis bovis</name>
    <dbReference type="NCBI Taxonomy" id="2654633"/>
    <lineage>
        <taxon>Eukaryota</taxon>
        <taxon>Metazoa</taxon>
        <taxon>Ecdysozoa</taxon>
        <taxon>Nematoda</taxon>
        <taxon>Chromadorea</taxon>
        <taxon>Rhabditida</taxon>
        <taxon>Rhabditina</taxon>
        <taxon>Rhabditomorpha</taxon>
        <taxon>Rhabditoidea</taxon>
        <taxon>Rhabditidae</taxon>
        <taxon>Peloderinae</taxon>
        <taxon>Caenorhabditis</taxon>
    </lineage>
</organism>
<sequence length="186" mass="22413">MSFKSREESDYTSHYCEENVYKYLEKVEDIRGFYVVIISNKNRQIPLWGQNINEDDPDLPVMWDYHVILIRKGTDGAPSLVFDFDSKLDFPVDFNTYYEQTMKYAVQNVFTRYFRVFPALTYLSCFSSDRRHMRDARGHWIMPPPAWEPIVQKDLDNFHSAWIEMKKPIYDSEIYDEMEFCNFFKP</sequence>
<dbReference type="GO" id="GO:0008418">
    <property type="term" value="F:protein-N-terminal asparagine amidohydrolase activity"/>
    <property type="evidence" value="ECO:0007669"/>
    <property type="project" value="UniProtKB-UniRule"/>
</dbReference>
<comment type="caution">
    <text evidence="11">The sequence shown here is derived from an EMBL/GenBank/DDBJ whole genome shotgun (WGS) entry which is preliminary data.</text>
</comment>
<dbReference type="InterPro" id="IPR037132">
    <property type="entry name" value="N_Gln_amidohydro_ab_roll_sf"/>
</dbReference>
<dbReference type="EC" id="3.5.1.122" evidence="4 9"/>
<comment type="catalytic activity">
    <reaction evidence="8 9">
        <text>N-terminal L-glutaminyl-[protein] + H2O = N-terminal L-glutamyl-[protein] + NH4(+)</text>
        <dbReference type="Rhea" id="RHEA:50680"/>
        <dbReference type="Rhea" id="RHEA-COMP:12668"/>
        <dbReference type="Rhea" id="RHEA-COMP:12777"/>
        <dbReference type="ChEBI" id="CHEBI:15377"/>
        <dbReference type="ChEBI" id="CHEBI:28938"/>
        <dbReference type="ChEBI" id="CHEBI:64721"/>
        <dbReference type="ChEBI" id="CHEBI:64722"/>
        <dbReference type="EC" id="3.5.1.122"/>
    </reaction>
</comment>
<evidence type="ECO:0000256" key="7">
    <source>
        <dbReference type="ARBA" id="ARBA00029677"/>
    </source>
</evidence>
<evidence type="ECO:0000256" key="3">
    <source>
        <dbReference type="ARBA" id="ARBA00011245"/>
    </source>
</evidence>